<keyword evidence="2" id="KW-1185">Reference proteome</keyword>
<comment type="caution">
    <text evidence="1">The sequence shown here is derived from an EMBL/GenBank/DDBJ whole genome shotgun (WGS) entry which is preliminary data.</text>
</comment>
<evidence type="ECO:0000313" key="2">
    <source>
        <dbReference type="Proteomes" id="UP000790709"/>
    </source>
</evidence>
<evidence type="ECO:0000313" key="1">
    <source>
        <dbReference type="EMBL" id="KAH7930096.1"/>
    </source>
</evidence>
<accession>A0ACB8BVV8</accession>
<proteinExistence type="predicted"/>
<dbReference type="EMBL" id="MU266335">
    <property type="protein sequence ID" value="KAH7930096.1"/>
    <property type="molecule type" value="Genomic_DNA"/>
</dbReference>
<protein>
    <submittedName>
        <fullName evidence="1">ThrRS/AlaRS common domain-containing protein</fullName>
    </submittedName>
</protein>
<gene>
    <name evidence="1" type="ORF">BV22DRAFT_1191562</name>
</gene>
<reference evidence="1" key="1">
    <citation type="journal article" date="2021" name="New Phytol.">
        <title>Evolutionary innovations through gain and loss of genes in the ectomycorrhizal Boletales.</title>
        <authorList>
            <person name="Wu G."/>
            <person name="Miyauchi S."/>
            <person name="Morin E."/>
            <person name="Kuo A."/>
            <person name="Drula E."/>
            <person name="Varga T."/>
            <person name="Kohler A."/>
            <person name="Feng B."/>
            <person name="Cao Y."/>
            <person name="Lipzen A."/>
            <person name="Daum C."/>
            <person name="Hundley H."/>
            <person name="Pangilinan J."/>
            <person name="Johnson J."/>
            <person name="Barry K."/>
            <person name="LaButti K."/>
            <person name="Ng V."/>
            <person name="Ahrendt S."/>
            <person name="Min B."/>
            <person name="Choi I.G."/>
            <person name="Park H."/>
            <person name="Plett J.M."/>
            <person name="Magnuson J."/>
            <person name="Spatafora J.W."/>
            <person name="Nagy L.G."/>
            <person name="Henrissat B."/>
            <person name="Grigoriev I.V."/>
            <person name="Yang Z.L."/>
            <person name="Xu J."/>
            <person name="Martin F.M."/>
        </authorList>
    </citation>
    <scope>NUCLEOTIDE SEQUENCE</scope>
    <source>
        <strain evidence="1">KUC20120723A-06</strain>
    </source>
</reference>
<dbReference type="Proteomes" id="UP000790709">
    <property type="component" value="Unassembled WGS sequence"/>
</dbReference>
<organism evidence="1 2">
    <name type="scientific">Leucogyrophana mollusca</name>
    <dbReference type="NCBI Taxonomy" id="85980"/>
    <lineage>
        <taxon>Eukaryota</taxon>
        <taxon>Fungi</taxon>
        <taxon>Dikarya</taxon>
        <taxon>Basidiomycota</taxon>
        <taxon>Agaricomycotina</taxon>
        <taxon>Agaricomycetes</taxon>
        <taxon>Agaricomycetidae</taxon>
        <taxon>Boletales</taxon>
        <taxon>Boletales incertae sedis</taxon>
        <taxon>Leucogyrophana</taxon>
    </lineage>
</organism>
<name>A0ACB8BVV8_9AGAM</name>
<sequence>MAASAILLPPTPTPPSYHRIVSPTLTIPSDPLLSIPVGLLACQRDPLLRELETTVVRCSISQSGPPPSSRTGKKAPVAVAPEHPTLEVILHDTVIFPEGGGQPSDIGIIKTEGRTWTVFQVKRLGGHAIHYVHVENAELDALNFTPGTKLQVALGDEGFERRLDHMSMHTSQHLLSAVLESQLNLPTLSWGMSAYPAPCYVELPRSMSVEEILSVQTEANKYVFEGRQVYVEVQELSRAQLPGVEKLENGRSVNKALPADYTGGIMRVVVIDGIDRSPCCGTQLPTLHNLQLFIIPHTEALSRSSTTSARLYFLAGPRLITYLSDTHSQLTSAAALLSCGASVVPTRLGQVLDDRKKAEKSVDELKIELAKFVAKDLLQDMQNAPEGKLFVKHMHRTDDSANSLGFLSAVATAFSGIAPAQRSYLLVFSSSPSSQTSSSTSVVLVFGVDEKQVKEAGEQLKSKLGVKGGGKGLRWSGKFTGVWREGREDTAMADILKGIVNQ</sequence>